<feature type="transmembrane region" description="Helical" evidence="1">
    <location>
        <begin position="64"/>
        <end position="85"/>
    </location>
</feature>
<dbReference type="EMBL" id="HBUF01058154">
    <property type="protein sequence ID" value="CAG6624794.1"/>
    <property type="molecule type" value="Transcribed_RNA"/>
</dbReference>
<name>A0A8D8Q466_9HEMI</name>
<protein>
    <submittedName>
        <fullName evidence="2">Uncharacterized protein</fullName>
    </submittedName>
</protein>
<evidence type="ECO:0000256" key="1">
    <source>
        <dbReference type="SAM" id="Phobius"/>
    </source>
</evidence>
<evidence type="ECO:0000313" key="2">
    <source>
        <dbReference type="EMBL" id="CAG6624794.1"/>
    </source>
</evidence>
<sequence length="303" mass="33609">MFFLLSISLSSCLSMNLILSLSLSLNLFLLVSLFLPFSFFLAPSLGCFLGLGSFGCFLPPDLSVLSLLLFPSLFFGFFLVVVSFLSVDFSLPCFPFLSFPFFSPLFLSSLSAFTFFCCLVNSFTFCFKSMSFTFGSCVVEGVSLVVVLDTTRSVVISIMVMLSVVFISSPLVQFFFKSSSLIFTMTPFCVGPDFVFKSVIFVLSLPWDCGFCFRICVDDDFKLKIFRFSNRERRFFERLSPMLAPGSLSAVAIRSIVFSKLFSSVYSLLLLDQMPSLASLLSTPSPGSSQVYLSSVLLLLTIL</sequence>
<proteinExistence type="predicted"/>
<feature type="transmembrane region" description="Helical" evidence="1">
    <location>
        <begin position="154"/>
        <end position="176"/>
    </location>
</feature>
<dbReference type="AlphaFoldDB" id="A0A8D8Q466"/>
<reference evidence="2" key="1">
    <citation type="submission" date="2021-05" db="EMBL/GenBank/DDBJ databases">
        <authorList>
            <person name="Alioto T."/>
            <person name="Alioto T."/>
            <person name="Gomez Garrido J."/>
        </authorList>
    </citation>
    <scope>NUCLEOTIDE SEQUENCE</scope>
</reference>
<keyword evidence="1" id="KW-0472">Membrane</keyword>
<feature type="transmembrane region" description="Helical" evidence="1">
    <location>
        <begin position="105"/>
        <end position="123"/>
    </location>
</feature>
<keyword evidence="1" id="KW-1133">Transmembrane helix</keyword>
<organism evidence="2">
    <name type="scientific">Cacopsylla melanoneura</name>
    <dbReference type="NCBI Taxonomy" id="428564"/>
    <lineage>
        <taxon>Eukaryota</taxon>
        <taxon>Metazoa</taxon>
        <taxon>Ecdysozoa</taxon>
        <taxon>Arthropoda</taxon>
        <taxon>Hexapoda</taxon>
        <taxon>Insecta</taxon>
        <taxon>Pterygota</taxon>
        <taxon>Neoptera</taxon>
        <taxon>Paraneoptera</taxon>
        <taxon>Hemiptera</taxon>
        <taxon>Sternorrhyncha</taxon>
        <taxon>Psylloidea</taxon>
        <taxon>Psyllidae</taxon>
        <taxon>Psyllinae</taxon>
        <taxon>Cacopsylla</taxon>
    </lineage>
</organism>
<keyword evidence="1" id="KW-0812">Transmembrane</keyword>
<feature type="transmembrane region" description="Helical" evidence="1">
    <location>
        <begin position="30"/>
        <end position="52"/>
    </location>
</feature>
<accession>A0A8D8Q466</accession>